<proteinExistence type="inferred from homology"/>
<organism evidence="4 5">
    <name type="scientific">Devosia geojensis</name>
    <dbReference type="NCBI Taxonomy" id="443610"/>
    <lineage>
        <taxon>Bacteria</taxon>
        <taxon>Pseudomonadati</taxon>
        <taxon>Pseudomonadota</taxon>
        <taxon>Alphaproteobacteria</taxon>
        <taxon>Hyphomicrobiales</taxon>
        <taxon>Devosiaceae</taxon>
        <taxon>Devosia</taxon>
    </lineage>
</organism>
<dbReference type="InterPro" id="IPR001509">
    <property type="entry name" value="Epimerase_deHydtase"/>
</dbReference>
<dbReference type="PANTHER" id="PTHR10366">
    <property type="entry name" value="NAD DEPENDENT EPIMERASE/DEHYDRATASE"/>
    <property type="match status" value="1"/>
</dbReference>
<keyword evidence="1" id="KW-0560">Oxidoreductase</keyword>
<protein>
    <recommendedName>
        <fullName evidence="3">NAD-dependent epimerase/dehydratase domain-containing protein</fullName>
    </recommendedName>
</protein>
<dbReference type="SUPFAM" id="SSF51735">
    <property type="entry name" value="NAD(P)-binding Rossmann-fold domains"/>
    <property type="match status" value="1"/>
</dbReference>
<evidence type="ECO:0000259" key="3">
    <source>
        <dbReference type="Pfam" id="PF01370"/>
    </source>
</evidence>
<dbReference type="PATRIC" id="fig|443610.3.peg.1220"/>
<dbReference type="STRING" id="443610.VE25_14745"/>
<dbReference type="InterPro" id="IPR050425">
    <property type="entry name" value="NAD(P)_dehydrat-like"/>
</dbReference>
<evidence type="ECO:0000256" key="1">
    <source>
        <dbReference type="ARBA" id="ARBA00023002"/>
    </source>
</evidence>
<evidence type="ECO:0000256" key="2">
    <source>
        <dbReference type="ARBA" id="ARBA00023445"/>
    </source>
</evidence>
<accession>A0A0F5FQ97</accession>
<dbReference type="RefSeq" id="WP_046109398.1">
    <property type="nucleotide sequence ID" value="NZ_JZEX01000124.1"/>
</dbReference>
<evidence type="ECO:0000313" key="4">
    <source>
        <dbReference type="EMBL" id="KKB11039.1"/>
    </source>
</evidence>
<dbReference type="AlphaFoldDB" id="A0A0F5FQ97"/>
<sequence>MPDRVLLTGISGFLAGHLALKLLEVGYVVRGSVRKLDRAGKVRDTLARQGADVGRLEFVELDLTRDEGWREAAEGCRYLQHTASPFVIQMPRDRMELVGPAIAGTERAINAALAANVERVVLTSSMAAIAYGHDKDRTAPFTSSDWTNLESRTVNAYIESKTRAERRAWELMRAAGREKDLAAVNPSAILGPLLDEDPGTSAALLVRLYDGSTPAAPRIPLTIVDVRDVAELHVRAMEAPEAGGRRFPIGDRTMFLGEIADAARAASDPERAKKITRWTMPDWLVRIYGLFDADVSGNLGELGILKRLDSREAVALLGHPLIPAREAIGASVRSLVAHKLI</sequence>
<dbReference type="Gene3D" id="3.40.50.720">
    <property type="entry name" value="NAD(P)-binding Rossmann-like Domain"/>
    <property type="match status" value="1"/>
</dbReference>
<dbReference type="OrthoDB" id="9778052at2"/>
<gene>
    <name evidence="4" type="ORF">VE25_14745</name>
</gene>
<dbReference type="InterPro" id="IPR036291">
    <property type="entry name" value="NAD(P)-bd_dom_sf"/>
</dbReference>
<name>A0A0F5FQ97_9HYPH</name>
<dbReference type="Pfam" id="PF01370">
    <property type="entry name" value="Epimerase"/>
    <property type="match status" value="1"/>
</dbReference>
<comment type="similarity">
    <text evidence="2">Belongs to the NAD(P)-dependent epimerase/dehydratase family. Dihydroflavonol-4-reductase subfamily.</text>
</comment>
<evidence type="ECO:0000313" key="5">
    <source>
        <dbReference type="Proteomes" id="UP000033632"/>
    </source>
</evidence>
<reference evidence="4 5" key="1">
    <citation type="submission" date="2015-03" db="EMBL/GenBank/DDBJ databases">
        <authorList>
            <person name="Hassan Y.I."/>
            <person name="Lepp D."/>
            <person name="Li X.-Z."/>
            <person name="Zhou T."/>
        </authorList>
    </citation>
    <scope>NUCLEOTIDE SEQUENCE [LARGE SCALE GENOMIC DNA]</scope>
    <source>
        <strain evidence="4 5">BD-c194</strain>
    </source>
</reference>
<feature type="domain" description="NAD-dependent epimerase/dehydratase" evidence="3">
    <location>
        <begin position="5"/>
        <end position="250"/>
    </location>
</feature>
<dbReference type="PANTHER" id="PTHR10366:SF564">
    <property type="entry name" value="STEROL-4-ALPHA-CARBOXYLATE 3-DEHYDROGENASE, DECARBOXYLATING"/>
    <property type="match status" value="1"/>
</dbReference>
<dbReference type="EMBL" id="JZEX01000124">
    <property type="protein sequence ID" value="KKB11039.1"/>
    <property type="molecule type" value="Genomic_DNA"/>
</dbReference>
<dbReference type="Proteomes" id="UP000033632">
    <property type="component" value="Unassembled WGS sequence"/>
</dbReference>
<comment type="caution">
    <text evidence="4">The sequence shown here is derived from an EMBL/GenBank/DDBJ whole genome shotgun (WGS) entry which is preliminary data.</text>
</comment>
<keyword evidence="5" id="KW-1185">Reference proteome</keyword>
<dbReference type="GO" id="GO:0016616">
    <property type="term" value="F:oxidoreductase activity, acting on the CH-OH group of donors, NAD or NADP as acceptor"/>
    <property type="evidence" value="ECO:0007669"/>
    <property type="project" value="TreeGrafter"/>
</dbReference>